<protein>
    <recommendedName>
        <fullName evidence="13">RNA polymerase II subunit B1 CTD phosphatase RPAP2 homolog</fullName>
        <ecNumber evidence="13">3.1.3.16</ecNumber>
    </recommendedName>
</protein>
<evidence type="ECO:0000256" key="11">
    <source>
        <dbReference type="ARBA" id="ARBA00048336"/>
    </source>
</evidence>
<evidence type="ECO:0000256" key="10">
    <source>
        <dbReference type="ARBA" id="ARBA00047761"/>
    </source>
</evidence>
<feature type="compositionally biased region" description="Polar residues" evidence="14">
    <location>
        <begin position="215"/>
        <end position="225"/>
    </location>
</feature>
<comment type="similarity">
    <text evidence="2 12 13">Belongs to the RPAP2 family.</text>
</comment>
<keyword evidence="6 13" id="KW-0862">Zinc</keyword>
<reference evidence="16 17" key="1">
    <citation type="submission" date="2019-03" db="EMBL/GenBank/DDBJ databases">
        <title>First draft genome of Liparis tanakae, snailfish: a comprehensive survey of snailfish specific genes.</title>
        <authorList>
            <person name="Kim W."/>
            <person name="Song I."/>
            <person name="Jeong J.-H."/>
            <person name="Kim D."/>
            <person name="Kim S."/>
            <person name="Ryu S."/>
            <person name="Song J.Y."/>
            <person name="Lee S.K."/>
        </authorList>
    </citation>
    <scope>NUCLEOTIDE SEQUENCE [LARGE SCALE GENOMIC DNA]</scope>
    <source>
        <tissue evidence="16">Muscle</tissue>
    </source>
</reference>
<dbReference type="GO" id="GO:0008420">
    <property type="term" value="F:RNA polymerase II CTD heptapeptide repeat phosphatase activity"/>
    <property type="evidence" value="ECO:0007669"/>
    <property type="project" value="UniProtKB-UniRule"/>
</dbReference>
<evidence type="ECO:0000256" key="1">
    <source>
        <dbReference type="ARBA" id="ARBA00004123"/>
    </source>
</evidence>
<proteinExistence type="inferred from homology"/>
<dbReference type="InterPro" id="IPR007308">
    <property type="entry name" value="Rtr1/RPAP2_dom"/>
</dbReference>
<evidence type="ECO:0000256" key="8">
    <source>
        <dbReference type="ARBA" id="ARBA00023242"/>
    </source>
</evidence>
<feature type="compositionally biased region" description="Basic and acidic residues" evidence="14">
    <location>
        <begin position="230"/>
        <end position="285"/>
    </location>
</feature>
<keyword evidence="5 13" id="KW-0378">Hydrolase</keyword>
<comment type="function">
    <text evidence="9">Protein phosphatase that displays CTD phosphatase activity and regulates transcription of snRNA genes. Recognizes and binds phosphorylated 'Ser-7' of the C-terminal heptapeptide repeat domain (CTD) of the largest RNA polymerase II subunit POLR2A, and mediates dephosphorylation of 'Ser-5' of the CTD, thereby promoting transcription of snRNA genes. Downstream of EIF2AK3/PERK, dephosphorylates ERN1, a sensor for the endoplasmic reticulum unfolded protein response (UPR), to abort failed ER-stress adaptation and trigger apoptosis.</text>
</comment>
<dbReference type="EC" id="3.1.3.16" evidence="13"/>
<keyword evidence="4 13" id="KW-0863">Zinc-finger</keyword>
<organism evidence="16 17">
    <name type="scientific">Liparis tanakae</name>
    <name type="common">Tanaka's snailfish</name>
    <dbReference type="NCBI Taxonomy" id="230148"/>
    <lineage>
        <taxon>Eukaryota</taxon>
        <taxon>Metazoa</taxon>
        <taxon>Chordata</taxon>
        <taxon>Craniata</taxon>
        <taxon>Vertebrata</taxon>
        <taxon>Euteleostomi</taxon>
        <taxon>Actinopterygii</taxon>
        <taxon>Neopterygii</taxon>
        <taxon>Teleostei</taxon>
        <taxon>Neoteleostei</taxon>
        <taxon>Acanthomorphata</taxon>
        <taxon>Eupercaria</taxon>
        <taxon>Perciformes</taxon>
        <taxon>Cottioidei</taxon>
        <taxon>Cottales</taxon>
        <taxon>Liparidae</taxon>
        <taxon>Liparis</taxon>
    </lineage>
</organism>
<evidence type="ECO:0000256" key="14">
    <source>
        <dbReference type="SAM" id="MobiDB-lite"/>
    </source>
</evidence>
<evidence type="ECO:0000256" key="12">
    <source>
        <dbReference type="PROSITE-ProRule" id="PRU00812"/>
    </source>
</evidence>
<evidence type="ECO:0000256" key="2">
    <source>
        <dbReference type="ARBA" id="ARBA00005676"/>
    </source>
</evidence>
<feature type="domain" description="RTR1-type" evidence="15">
    <location>
        <begin position="65"/>
        <end position="148"/>
    </location>
</feature>
<keyword evidence="3 13" id="KW-0479">Metal-binding</keyword>
<dbReference type="InterPro" id="IPR038534">
    <property type="entry name" value="Rtr1/RPAP2_sf"/>
</dbReference>
<dbReference type="EMBL" id="SRLO01000170">
    <property type="protein sequence ID" value="TNN69834.1"/>
    <property type="molecule type" value="Genomic_DNA"/>
</dbReference>
<comment type="subunit">
    <text evidence="13">Associates with the RNA polymerase II complex.</text>
</comment>
<evidence type="ECO:0000313" key="17">
    <source>
        <dbReference type="Proteomes" id="UP000314294"/>
    </source>
</evidence>
<dbReference type="GO" id="GO:0043175">
    <property type="term" value="F:RNA polymerase core enzyme binding"/>
    <property type="evidence" value="ECO:0007669"/>
    <property type="project" value="UniProtKB-UniRule"/>
</dbReference>
<dbReference type="PROSITE" id="PS51479">
    <property type="entry name" value="ZF_RTR1"/>
    <property type="match status" value="1"/>
</dbReference>
<keyword evidence="8 13" id="KW-0539">Nucleus</keyword>
<keyword evidence="17" id="KW-1185">Reference proteome</keyword>
<feature type="region of interest" description="Disordered" evidence="14">
    <location>
        <begin position="1"/>
        <end position="28"/>
    </location>
</feature>
<evidence type="ECO:0000313" key="16">
    <source>
        <dbReference type="EMBL" id="TNN69834.1"/>
    </source>
</evidence>
<evidence type="ECO:0000256" key="5">
    <source>
        <dbReference type="ARBA" id="ARBA00022801"/>
    </source>
</evidence>
<dbReference type="GO" id="GO:0005737">
    <property type="term" value="C:cytoplasm"/>
    <property type="evidence" value="ECO:0007669"/>
    <property type="project" value="TreeGrafter"/>
</dbReference>
<keyword evidence="7 13" id="KW-0904">Protein phosphatase</keyword>
<evidence type="ECO:0000256" key="6">
    <source>
        <dbReference type="ARBA" id="ARBA00022833"/>
    </source>
</evidence>
<evidence type="ECO:0000259" key="15">
    <source>
        <dbReference type="PROSITE" id="PS51479"/>
    </source>
</evidence>
<dbReference type="Gene3D" id="1.25.40.820">
    <property type="match status" value="1"/>
</dbReference>
<evidence type="ECO:0000256" key="4">
    <source>
        <dbReference type="ARBA" id="ARBA00022771"/>
    </source>
</evidence>
<accession>A0A4Z2HXT8</accession>
<sequence length="677" mass="76028">METENRRSGGSGKTSKKGAKREEEEARRREVVRETLWERFDLEKRALKVVERLLEDCVAGDFLVDCARYIAPANYKDTIEERSIGKLCGYPLCSNKLDKIPTQMYKISTKTNKVYDITERKSFCSNFCYKASKHFELQISNTPLWLRPHESPPEIILMRKGDGGRSGEEVMLLERGLQEEDVENPLAAQSLDPQQGSAEAGLGHSESGDIEQEQDFVSSVVSQRQGPRVHWGDLPKCTDEDKGKDHGKMEKEKKQRRGGDGKEPEVHRSQGADGEQEIREDEKRQVSFSCKTEVGTEGKKHLHSSNTEKLNGEQLPEERADEPSVEEAIARLKLTHLSETVTHTAPPPVDLTAKPTENTNLLTSPPKDPNGLTESIHLPSSTLINTNQDGLVTALTGQPGLNITQVGMSRRGAAGLRQLLENHPTAVKPNSTRLNLIECLRRTLKDWSTAETRKFLYGADQSPGSPFVDVKEEKDLGGEEEQLDEDDLEEEGTNEEAEGGGAGVQQRPSAAAPDYHMLQQETQQLELRVREFYKGTWILPEEVEEPHGNKMATEAVMPLVDSRAQHLIQKRITVEKLTSCLRNIVGPLRLSINDFSSDLNNLVRTFRFTSTNILHKTPEWTLLAVMLLHLLSEVSPVVREALEMPTSEEYLNTLMEEHSLQEQDLLNIVQLFKTPAH</sequence>
<dbReference type="GO" id="GO:0008270">
    <property type="term" value="F:zinc ion binding"/>
    <property type="evidence" value="ECO:0007669"/>
    <property type="project" value="UniProtKB-KW"/>
</dbReference>
<comment type="subcellular location">
    <subcellularLocation>
        <location evidence="1 13">Nucleus</location>
    </subcellularLocation>
</comment>
<dbReference type="Pfam" id="PF04181">
    <property type="entry name" value="RPAP2_Rtr1"/>
    <property type="match status" value="1"/>
</dbReference>
<evidence type="ECO:0000256" key="13">
    <source>
        <dbReference type="RuleBase" id="RU367080"/>
    </source>
</evidence>
<comment type="catalytic activity">
    <reaction evidence="10 13">
        <text>O-phospho-L-seryl-[protein] + H2O = L-seryl-[protein] + phosphate</text>
        <dbReference type="Rhea" id="RHEA:20629"/>
        <dbReference type="Rhea" id="RHEA-COMP:9863"/>
        <dbReference type="Rhea" id="RHEA-COMP:11604"/>
        <dbReference type="ChEBI" id="CHEBI:15377"/>
        <dbReference type="ChEBI" id="CHEBI:29999"/>
        <dbReference type="ChEBI" id="CHEBI:43474"/>
        <dbReference type="ChEBI" id="CHEBI:83421"/>
        <dbReference type="EC" id="3.1.3.16"/>
    </reaction>
</comment>
<dbReference type="PANTHER" id="PTHR14732:SF0">
    <property type="entry name" value="RNA POLYMERASE II SUBUNIT B1 CTD PHOSPHATASE RPAP2-RELATED"/>
    <property type="match status" value="1"/>
</dbReference>
<comment type="catalytic activity">
    <reaction evidence="11 13">
        <text>O-phospho-L-threonyl-[protein] + H2O = L-threonyl-[protein] + phosphate</text>
        <dbReference type="Rhea" id="RHEA:47004"/>
        <dbReference type="Rhea" id="RHEA-COMP:11060"/>
        <dbReference type="Rhea" id="RHEA-COMP:11605"/>
        <dbReference type="ChEBI" id="CHEBI:15377"/>
        <dbReference type="ChEBI" id="CHEBI:30013"/>
        <dbReference type="ChEBI" id="CHEBI:43474"/>
        <dbReference type="ChEBI" id="CHEBI:61977"/>
        <dbReference type="EC" id="3.1.3.16"/>
    </reaction>
</comment>
<name>A0A4Z2HXT8_9TELE</name>
<comment type="caution">
    <text evidence="16">The sequence shown here is derived from an EMBL/GenBank/DDBJ whole genome shotgun (WGS) entry which is preliminary data.</text>
</comment>
<dbReference type="OrthoDB" id="2590500at2759"/>
<feature type="compositionally biased region" description="Acidic residues" evidence="14">
    <location>
        <begin position="478"/>
        <end position="498"/>
    </location>
</feature>
<dbReference type="PANTHER" id="PTHR14732">
    <property type="entry name" value="RNA POLYMERASE II SUBUNIT B1 CTD PHOSPHATASE RPAP2-RELATED"/>
    <property type="match status" value="1"/>
</dbReference>
<feature type="region of interest" description="Disordered" evidence="14">
    <location>
        <begin position="458"/>
        <end position="510"/>
    </location>
</feature>
<dbReference type="Proteomes" id="UP000314294">
    <property type="component" value="Unassembled WGS sequence"/>
</dbReference>
<dbReference type="AlphaFoldDB" id="A0A4Z2HXT8"/>
<feature type="region of interest" description="Disordered" evidence="14">
    <location>
        <begin position="192"/>
        <end position="321"/>
    </location>
</feature>
<dbReference type="GO" id="GO:0005634">
    <property type="term" value="C:nucleus"/>
    <property type="evidence" value="ECO:0007669"/>
    <property type="project" value="UniProtKB-SubCell"/>
</dbReference>
<evidence type="ECO:0000256" key="9">
    <source>
        <dbReference type="ARBA" id="ARBA00045547"/>
    </source>
</evidence>
<evidence type="ECO:0000256" key="7">
    <source>
        <dbReference type="ARBA" id="ARBA00022912"/>
    </source>
</evidence>
<gene>
    <name evidence="16" type="primary">Rpap2</name>
    <name evidence="16" type="ORF">EYF80_019902</name>
</gene>
<dbReference type="InterPro" id="IPR039693">
    <property type="entry name" value="Rtr1/RPAP2"/>
</dbReference>
<evidence type="ECO:0000256" key="3">
    <source>
        <dbReference type="ARBA" id="ARBA00022723"/>
    </source>
</evidence>